<dbReference type="NCBIfam" id="TIGR01016">
    <property type="entry name" value="sucCoAbeta"/>
    <property type="match status" value="1"/>
</dbReference>
<comment type="similarity">
    <text evidence="7 8">Belongs to the succinate/malate CoA ligase beta subunit family.</text>
</comment>
<comment type="cofactor">
    <cofactor evidence="7">
        <name>Mg(2+)</name>
        <dbReference type="ChEBI" id="CHEBI:18420"/>
    </cofactor>
    <text evidence="7">Binds 1 Mg(2+) ion per subunit.</text>
</comment>
<evidence type="ECO:0000256" key="3">
    <source>
        <dbReference type="ARBA" id="ARBA00022598"/>
    </source>
</evidence>
<comment type="caution">
    <text evidence="11">The sequence shown here is derived from an EMBL/GenBank/DDBJ whole genome shotgun (WGS) entry which is preliminary data.</text>
</comment>
<dbReference type="GeneID" id="68095240"/>
<dbReference type="Gene3D" id="3.30.470.20">
    <property type="entry name" value="ATP-grasp fold, B domain"/>
    <property type="match status" value="1"/>
</dbReference>
<evidence type="ECO:0000256" key="7">
    <source>
        <dbReference type="HAMAP-Rule" id="MF_03219"/>
    </source>
</evidence>
<sequence>MKSFISRSSSQFAKKVNPRASNTCVNNIQKRFLNIHEYQAKELFKQFDVPHQRGITVGDLKDVKGTLAALKEQTGTKNFIVKSQVLAGGRGKGHFLENGFQGGVKFTKDEKAAEEVASKMLYNTLVTKQTGEKGIKVNKIFFAECLDFNREFYFAILLDRAAQCPVFVASYEGGMDIEEVAEKKPEAIKTLLIRDLENGPSDAEAIQYAKDLQFKKPEEAAKVMKKLYTMFRKTDAAQLEINPLVELDNTADLSCVDCKLNIDDNAAFRQPEIFAMRDWDAEDPREVEAAKVELNYIGLDGNIGCLVNGAGLAMATMDIIQLNGGKPANFLDVGGGATTKQVKEAFKIILKDESVKCVLVNIFGGIMRCDVIADGIVQAASELGVNVPIVVRLAGTNVDKGLQILEDAAKKGTLKAITAKDLDEAAKKAVSQLK</sequence>
<dbReference type="PROSITE" id="PS01217">
    <property type="entry name" value="SUCCINYL_COA_LIG_3"/>
    <property type="match status" value="1"/>
</dbReference>
<feature type="binding site" evidence="7">
    <location>
        <position position="308"/>
    </location>
    <ligand>
        <name>substrate</name>
        <note>ligand shared with subunit alpha</note>
    </ligand>
</feature>
<dbReference type="HAMAP" id="MF_00558">
    <property type="entry name" value="Succ_CoA_beta"/>
    <property type="match status" value="1"/>
</dbReference>
<dbReference type="InterPro" id="IPR005811">
    <property type="entry name" value="SUCC_ACL_C"/>
</dbReference>
<dbReference type="InterPro" id="IPR013815">
    <property type="entry name" value="ATP_grasp_subdomain_1"/>
</dbReference>
<protein>
    <recommendedName>
        <fullName evidence="7">Succinate--CoA ligase [ADP-forming] subunit beta, mitochondrial</fullName>
        <ecNumber evidence="7">6.2.1.5</ecNumber>
    </recommendedName>
    <alternativeName>
        <fullName evidence="7">Succinyl-CoA synthetase beta chain</fullName>
        <shortName evidence="7">SCS-beta</shortName>
    </alternativeName>
</protein>
<dbReference type="GO" id="GO:0005739">
    <property type="term" value="C:mitochondrion"/>
    <property type="evidence" value="ECO:0007669"/>
    <property type="project" value="UniProtKB-SubCell"/>
</dbReference>
<dbReference type="GO" id="GO:0042709">
    <property type="term" value="C:succinate-CoA ligase complex"/>
    <property type="evidence" value="ECO:0007669"/>
    <property type="project" value="TreeGrafter"/>
</dbReference>
<dbReference type="GO" id="GO:0006099">
    <property type="term" value="P:tricarboxylic acid cycle"/>
    <property type="evidence" value="ECO:0007669"/>
    <property type="project" value="UniProtKB-UniRule"/>
</dbReference>
<dbReference type="Gene3D" id="3.30.1490.20">
    <property type="entry name" value="ATP-grasp fold, A domain"/>
    <property type="match status" value="1"/>
</dbReference>
<dbReference type="SUPFAM" id="SSF56059">
    <property type="entry name" value="Glutathione synthetase ATP-binding domain-like"/>
    <property type="match status" value="1"/>
</dbReference>
<evidence type="ECO:0000313" key="11">
    <source>
        <dbReference type="EMBL" id="KAG2386339.1"/>
    </source>
</evidence>
<dbReference type="GO" id="GO:0000287">
    <property type="term" value="F:magnesium ion binding"/>
    <property type="evidence" value="ECO:0007669"/>
    <property type="project" value="UniProtKB-UniRule"/>
</dbReference>
<keyword evidence="3 7" id="KW-0436">Ligase</keyword>
<dbReference type="EC" id="6.2.1.5" evidence="7"/>
<dbReference type="NCBIfam" id="NF001913">
    <property type="entry name" value="PRK00696.1"/>
    <property type="match status" value="1"/>
</dbReference>
<dbReference type="PIRSF" id="PIRSF001554">
    <property type="entry name" value="SucCS_beta"/>
    <property type="match status" value="1"/>
</dbReference>
<comment type="subcellular location">
    <subcellularLocation>
        <location evidence="7">Mitochondrion</location>
    </subcellularLocation>
</comment>
<evidence type="ECO:0000256" key="2">
    <source>
        <dbReference type="ARBA" id="ARBA00022532"/>
    </source>
</evidence>
<dbReference type="PANTHER" id="PTHR11815">
    <property type="entry name" value="SUCCINYL-COA SYNTHETASE BETA CHAIN"/>
    <property type="match status" value="1"/>
</dbReference>
<organism evidence="11 12">
    <name type="scientific">Naegleria lovaniensis</name>
    <name type="common">Amoeba</name>
    <dbReference type="NCBI Taxonomy" id="51637"/>
    <lineage>
        <taxon>Eukaryota</taxon>
        <taxon>Discoba</taxon>
        <taxon>Heterolobosea</taxon>
        <taxon>Tetramitia</taxon>
        <taxon>Eutetramitia</taxon>
        <taxon>Vahlkampfiidae</taxon>
        <taxon>Naegleria</taxon>
    </lineage>
</organism>
<keyword evidence="12" id="KW-1185">Reference proteome</keyword>
<comment type="catalytic activity">
    <reaction evidence="7">
        <text>succinate + ATP + CoA = succinyl-CoA + ADP + phosphate</text>
        <dbReference type="Rhea" id="RHEA:17661"/>
        <dbReference type="ChEBI" id="CHEBI:30031"/>
        <dbReference type="ChEBI" id="CHEBI:30616"/>
        <dbReference type="ChEBI" id="CHEBI:43474"/>
        <dbReference type="ChEBI" id="CHEBI:57287"/>
        <dbReference type="ChEBI" id="CHEBI:57292"/>
        <dbReference type="ChEBI" id="CHEBI:456216"/>
        <dbReference type="EC" id="6.2.1.5"/>
    </reaction>
</comment>
<comment type="pathway">
    <text evidence="1 7">Carbohydrate metabolism; tricarboxylic acid cycle; succinate from succinyl-CoA (ligase route): step 1/1.</text>
</comment>
<keyword evidence="5 7" id="KW-0547">Nucleotide-binding</keyword>
<comment type="subunit">
    <text evidence="7 8">Heterodimer of an alpha and a beta subunit.</text>
</comment>
<evidence type="ECO:0000256" key="8">
    <source>
        <dbReference type="RuleBase" id="RU361258"/>
    </source>
</evidence>
<feature type="binding site" evidence="7">
    <location>
        <begin position="365"/>
        <end position="367"/>
    </location>
    <ligand>
        <name>substrate</name>
        <note>ligand shared with subunit alpha</note>
    </ligand>
</feature>
<dbReference type="Gene3D" id="3.40.50.261">
    <property type="entry name" value="Succinyl-CoA synthetase domains"/>
    <property type="match status" value="1"/>
</dbReference>
<dbReference type="Proteomes" id="UP000816034">
    <property type="component" value="Unassembled WGS sequence"/>
</dbReference>
<feature type="binding site" evidence="7">
    <location>
        <position position="242"/>
    </location>
    <ligand>
        <name>Mg(2+)</name>
        <dbReference type="ChEBI" id="CHEBI:18420"/>
    </ligand>
</feature>
<evidence type="ECO:0000256" key="5">
    <source>
        <dbReference type="ARBA" id="ARBA00022741"/>
    </source>
</evidence>
<dbReference type="InterPro" id="IPR017866">
    <property type="entry name" value="Succ-CoA_synthase_bsu_CS"/>
</dbReference>
<evidence type="ECO:0000256" key="4">
    <source>
        <dbReference type="ARBA" id="ARBA00022723"/>
    </source>
</evidence>
<dbReference type="Pfam" id="PF08442">
    <property type="entry name" value="ATP-grasp_2"/>
    <property type="match status" value="1"/>
</dbReference>
<dbReference type="InterPro" id="IPR013650">
    <property type="entry name" value="ATP-grasp_succ-CoA_synth-type"/>
</dbReference>
<evidence type="ECO:0000256" key="1">
    <source>
        <dbReference type="ARBA" id="ARBA00005064"/>
    </source>
</evidence>
<dbReference type="FunFam" id="3.30.470.20:FF:000002">
    <property type="entry name" value="Succinate--CoA ligase [ADP-forming] subunit beta"/>
    <property type="match status" value="1"/>
</dbReference>
<evidence type="ECO:0000259" key="9">
    <source>
        <dbReference type="Pfam" id="PF00549"/>
    </source>
</evidence>
<reference evidence="11 12" key="1">
    <citation type="journal article" date="2018" name="BMC Genomics">
        <title>The genome of Naegleria lovaniensis, the basis for a comparative approach to unravel pathogenicity factors of the human pathogenic amoeba N. fowleri.</title>
        <authorList>
            <person name="Liechti N."/>
            <person name="Schurch N."/>
            <person name="Bruggmann R."/>
            <person name="Wittwer M."/>
        </authorList>
    </citation>
    <scope>NUCLEOTIDE SEQUENCE [LARGE SCALE GENOMIC DNA]</scope>
    <source>
        <strain evidence="11 12">ATCC 30569</strain>
    </source>
</reference>
<dbReference type="InterPro" id="IPR005809">
    <property type="entry name" value="Succ_CoA_ligase-like_bsu"/>
</dbReference>
<proteinExistence type="inferred from homology"/>
<dbReference type="SUPFAM" id="SSF52210">
    <property type="entry name" value="Succinyl-CoA synthetase domains"/>
    <property type="match status" value="1"/>
</dbReference>
<dbReference type="Pfam" id="PF00549">
    <property type="entry name" value="Ligase_CoA"/>
    <property type="match status" value="1"/>
</dbReference>
<name>A0AA88GUE2_NAELO</name>
<keyword evidence="7" id="KW-0067">ATP-binding</keyword>
<dbReference type="EMBL" id="PYSW02000016">
    <property type="protein sequence ID" value="KAG2386339.1"/>
    <property type="molecule type" value="Genomic_DNA"/>
</dbReference>
<keyword evidence="4 7" id="KW-0479">Metal-binding</keyword>
<dbReference type="PANTHER" id="PTHR11815:SF10">
    <property type="entry name" value="SUCCINATE--COA LIGASE [GDP-FORMING] SUBUNIT BETA, MITOCHONDRIAL"/>
    <property type="match status" value="1"/>
</dbReference>
<keyword evidence="6 7" id="KW-0460">Magnesium</keyword>
<dbReference type="AlphaFoldDB" id="A0AA88GUE2"/>
<feature type="binding site" evidence="7">
    <location>
        <position position="151"/>
    </location>
    <ligand>
        <name>ATP</name>
        <dbReference type="ChEBI" id="CHEBI:30616"/>
    </ligand>
</feature>
<evidence type="ECO:0000256" key="6">
    <source>
        <dbReference type="ARBA" id="ARBA00022842"/>
    </source>
</evidence>
<gene>
    <name evidence="11" type="ORF">C9374_002785</name>
</gene>
<dbReference type="GO" id="GO:0005524">
    <property type="term" value="F:ATP binding"/>
    <property type="evidence" value="ECO:0007669"/>
    <property type="project" value="UniProtKB-UniRule"/>
</dbReference>
<feature type="binding site" evidence="7">
    <location>
        <position position="257"/>
    </location>
    <ligand>
        <name>Mg(2+)</name>
        <dbReference type="ChEBI" id="CHEBI:18420"/>
    </ligand>
</feature>
<feature type="domain" description="ATP-grasp fold succinyl-CoA synthetase-type" evidence="10">
    <location>
        <begin position="34"/>
        <end position="246"/>
    </location>
</feature>
<evidence type="ECO:0000313" key="12">
    <source>
        <dbReference type="Proteomes" id="UP000816034"/>
    </source>
</evidence>
<dbReference type="InterPro" id="IPR016102">
    <property type="entry name" value="Succinyl-CoA_synth-like"/>
</dbReference>
<dbReference type="GO" id="GO:0004775">
    <property type="term" value="F:succinate-CoA ligase (ADP-forming) activity"/>
    <property type="evidence" value="ECO:0007669"/>
    <property type="project" value="UniProtKB-UniRule"/>
</dbReference>
<evidence type="ECO:0000259" key="10">
    <source>
        <dbReference type="Pfam" id="PF08442"/>
    </source>
</evidence>
<keyword evidence="7" id="KW-0496">Mitochondrion</keyword>
<dbReference type="FunFam" id="3.40.50.261:FF:000001">
    <property type="entry name" value="Succinate--CoA ligase [ADP-forming] subunit beta"/>
    <property type="match status" value="1"/>
</dbReference>
<accession>A0AA88GUE2</accession>
<keyword evidence="2 7" id="KW-0816">Tricarboxylic acid cycle</keyword>
<dbReference type="RefSeq" id="XP_044550331.1">
    <property type="nucleotide sequence ID" value="XM_044692240.1"/>
</dbReference>
<dbReference type="GO" id="GO:0006104">
    <property type="term" value="P:succinyl-CoA metabolic process"/>
    <property type="evidence" value="ECO:0007669"/>
    <property type="project" value="TreeGrafter"/>
</dbReference>
<comment type="function">
    <text evidence="7">Succinyl-CoA synthetase functions in the citric acid cycle (TCA), coupling the hydrolysis of succinyl-CoA to the synthesis of ATP and thus represents the only step of substrate-level phosphorylation in the TCA. The beta subunit provides nucleotide specificity of the enzyme and binds the substrate succinate, while the binding sites for coenzyme A and phosphate are found in the alpha subunit.</text>
</comment>
<feature type="domain" description="ATP-citrate synthase/succinyl-CoA ligase C-terminal" evidence="9">
    <location>
        <begin position="306"/>
        <end position="430"/>
    </location>
</feature>
<feature type="binding site" evidence="7">
    <location>
        <position position="82"/>
    </location>
    <ligand>
        <name>ATP</name>
        <dbReference type="ChEBI" id="CHEBI:30616"/>
    </ligand>
</feature>
<feature type="binding site" evidence="7">
    <location>
        <begin position="89"/>
        <end position="91"/>
    </location>
    <ligand>
        <name>ATP</name>
        <dbReference type="ChEBI" id="CHEBI:30616"/>
    </ligand>
</feature>